<sequence>MIGVIIFAYGAPSSIDDLEEYYTNIRYGKIPSAEEMEAAKERFRQAGTADLLGAVTERQAQALSHSLQNIFIEKVKVYTAYKHTPPFVEDTVEKMVQEGVTYVITLPLNPLYSKTGTGLYQRKVHKALEKMGISIPVLDINHWHTHPELVTAIANRLETAVNWLPGNVHNETAVIFTAHSQPGKPETHKIYSEQFFELARNIAEELQLETWKIAYRSAGSHGELWSGPDIKRVIQKEAEKGRKGIVTCDLLSLTANIEVLYDIGYDCQSLCKELGLEFNRAELLNDSYDFIIALTKIVKERTFASDLFQNCLVK</sequence>
<accession>A0ABU6NZZ5</accession>
<dbReference type="RefSeq" id="WP_066235640.1">
    <property type="nucleotide sequence ID" value="NZ_JARTFQ010000002.1"/>
</dbReference>
<gene>
    <name evidence="2" type="primary">hemH</name>
    <name evidence="2" type="ORF">P9271_11575</name>
</gene>
<dbReference type="InterPro" id="IPR033659">
    <property type="entry name" value="Ferrochelatase_N"/>
</dbReference>
<proteinExistence type="inferred from homology"/>
<reference evidence="2 3" key="1">
    <citation type="submission" date="2023-03" db="EMBL/GenBank/DDBJ databases">
        <title>Bacillus Genome Sequencing.</title>
        <authorList>
            <person name="Dunlap C."/>
        </authorList>
    </citation>
    <scope>NUCLEOTIDE SEQUENCE [LARGE SCALE GENOMIC DNA]</scope>
    <source>
        <strain evidence="2 3">NRS-1717</strain>
    </source>
</reference>
<evidence type="ECO:0000313" key="3">
    <source>
        <dbReference type="Proteomes" id="UP001342826"/>
    </source>
</evidence>
<dbReference type="Gene3D" id="3.40.50.1400">
    <property type="match status" value="2"/>
</dbReference>
<dbReference type="Proteomes" id="UP001342826">
    <property type="component" value="Unassembled WGS sequence"/>
</dbReference>
<evidence type="ECO:0000256" key="1">
    <source>
        <dbReference type="RuleBase" id="RU004185"/>
    </source>
</evidence>
<dbReference type="CDD" id="cd03411">
    <property type="entry name" value="Ferrochelatase_N"/>
    <property type="match status" value="1"/>
</dbReference>
<protein>
    <submittedName>
        <fullName evidence="2">Ferrochelatase</fullName>
    </submittedName>
</protein>
<keyword evidence="3" id="KW-1185">Reference proteome</keyword>
<dbReference type="EMBL" id="JARTFS010000008">
    <property type="protein sequence ID" value="MED4401957.1"/>
    <property type="molecule type" value="Genomic_DNA"/>
</dbReference>
<dbReference type="SUPFAM" id="SSF53800">
    <property type="entry name" value="Chelatase"/>
    <property type="match status" value="1"/>
</dbReference>
<dbReference type="PANTHER" id="PTHR11108">
    <property type="entry name" value="FERROCHELATASE"/>
    <property type="match status" value="1"/>
</dbReference>
<organism evidence="2 3">
    <name type="scientific">Metabacillus fastidiosus</name>
    <dbReference type="NCBI Taxonomy" id="1458"/>
    <lineage>
        <taxon>Bacteria</taxon>
        <taxon>Bacillati</taxon>
        <taxon>Bacillota</taxon>
        <taxon>Bacilli</taxon>
        <taxon>Bacillales</taxon>
        <taxon>Bacillaceae</taxon>
        <taxon>Metabacillus</taxon>
    </lineage>
</organism>
<evidence type="ECO:0000313" key="2">
    <source>
        <dbReference type="EMBL" id="MED4401957.1"/>
    </source>
</evidence>
<dbReference type="GeneID" id="301143308"/>
<dbReference type="NCBIfam" id="TIGR00109">
    <property type="entry name" value="hemH"/>
    <property type="match status" value="1"/>
</dbReference>
<comment type="caution">
    <text evidence="2">The sequence shown here is derived from an EMBL/GenBank/DDBJ whole genome shotgun (WGS) entry which is preliminary data.</text>
</comment>
<dbReference type="Pfam" id="PF00762">
    <property type="entry name" value="Ferrochelatase"/>
    <property type="match status" value="1"/>
</dbReference>
<name>A0ABU6NZZ5_9BACI</name>
<comment type="similarity">
    <text evidence="1">Belongs to the ferrochelatase family.</text>
</comment>
<dbReference type="PANTHER" id="PTHR11108:SF1">
    <property type="entry name" value="FERROCHELATASE, MITOCHONDRIAL"/>
    <property type="match status" value="1"/>
</dbReference>
<dbReference type="InterPro" id="IPR001015">
    <property type="entry name" value="Ferrochelatase"/>
</dbReference>